<dbReference type="InterPro" id="IPR011463">
    <property type="entry name" value="DUF1569"/>
</dbReference>
<organism evidence="1 2">
    <name type="scientific">Thalassolituus pacificus</name>
    <dbReference type="NCBI Taxonomy" id="2975440"/>
    <lineage>
        <taxon>Bacteria</taxon>
        <taxon>Pseudomonadati</taxon>
        <taxon>Pseudomonadota</taxon>
        <taxon>Gammaproteobacteria</taxon>
        <taxon>Oceanospirillales</taxon>
        <taxon>Oceanospirillaceae</taxon>
        <taxon>Thalassolituus</taxon>
    </lineage>
</organism>
<keyword evidence="2" id="KW-1185">Reference proteome</keyword>
<dbReference type="EMBL" id="JAOANI010000015">
    <property type="protein sequence ID" value="MCT7359357.1"/>
    <property type="molecule type" value="Genomic_DNA"/>
</dbReference>
<reference evidence="1" key="1">
    <citation type="journal article" date="2022" name="Front. Microbiol.">
        <title>Genome-based taxonomic rearrangement of Oceanobacter-related bacteria including the description of Thalassolituus hydrocarbonoclasticus sp. nov. and Thalassolituus pacificus sp. nov. and emended description of the genus Thalassolituus.</title>
        <authorList>
            <person name="Dong C."/>
            <person name="Wei L."/>
            <person name="Wang J."/>
            <person name="Lai Q."/>
            <person name="Huang Z."/>
            <person name="Shao Z."/>
        </authorList>
    </citation>
    <scope>NUCLEOTIDE SEQUENCE</scope>
    <source>
        <strain evidence="1">59MF3M-4</strain>
    </source>
</reference>
<accession>A0A9X3AGM2</accession>
<sequence>MKRRILLKTAVAVPVVLAGGGAGISAVAAGKEYNLSSLFEELQALDGQHLRSGTSWSVSEVFQHCAQSIRGSMDGYPQHYSPVFKHTAGSAALAVFRASGAMRHNLTEGLPGMPVADASVEQNAALHMLLAALQDFNAYQGALAPHFAYGELDKSAYAAAHWLHIRNHLQQIFPA</sequence>
<dbReference type="Proteomes" id="UP001147830">
    <property type="component" value="Unassembled WGS sequence"/>
</dbReference>
<dbReference type="Gene3D" id="1.20.120.450">
    <property type="entry name" value="dinb family like domain"/>
    <property type="match status" value="1"/>
</dbReference>
<evidence type="ECO:0000313" key="1">
    <source>
        <dbReference type="EMBL" id="MCT7359357.1"/>
    </source>
</evidence>
<evidence type="ECO:0000313" key="2">
    <source>
        <dbReference type="Proteomes" id="UP001147830"/>
    </source>
</evidence>
<dbReference type="InterPro" id="IPR034660">
    <property type="entry name" value="DinB/YfiT-like"/>
</dbReference>
<dbReference type="AlphaFoldDB" id="A0A9X3AGM2"/>
<protein>
    <submittedName>
        <fullName evidence="1">DUF1569 domain-containing protein</fullName>
    </submittedName>
</protein>
<comment type="caution">
    <text evidence="1">The sequence shown here is derived from an EMBL/GenBank/DDBJ whole genome shotgun (WGS) entry which is preliminary data.</text>
</comment>
<name>A0A9X3AGM2_9GAMM</name>
<dbReference type="Pfam" id="PF07606">
    <property type="entry name" value="DUF1569"/>
    <property type="match status" value="1"/>
</dbReference>
<proteinExistence type="predicted"/>
<gene>
    <name evidence="1" type="ORF">NYR02_10020</name>
</gene>
<dbReference type="RefSeq" id="WP_260976221.1">
    <property type="nucleotide sequence ID" value="NZ_JAOANI010000015.1"/>
</dbReference>
<reference evidence="1" key="2">
    <citation type="submission" date="2022-08" db="EMBL/GenBank/DDBJ databases">
        <authorList>
            <person name="Dong C."/>
        </authorList>
    </citation>
    <scope>NUCLEOTIDE SEQUENCE</scope>
    <source>
        <strain evidence="1">59MF3M-4</strain>
    </source>
</reference>